<proteinExistence type="predicted"/>
<keyword evidence="1" id="KW-0863">Zinc-finger</keyword>
<dbReference type="InterPro" id="IPR036875">
    <property type="entry name" value="Znf_CCHC_sf"/>
</dbReference>
<keyword evidence="5" id="KW-1185">Reference proteome</keyword>
<keyword evidence="1" id="KW-0479">Metal-binding</keyword>
<evidence type="ECO:0000259" key="3">
    <source>
        <dbReference type="PROSITE" id="PS50158"/>
    </source>
</evidence>
<keyword evidence="1" id="KW-0862">Zinc</keyword>
<protein>
    <recommendedName>
        <fullName evidence="3">CCHC-type domain-containing protein</fullName>
    </recommendedName>
</protein>
<sequence length="171" mass="20457">MKAFNYKYLEKYEKLEEADKAIISISDYLNAIENREAWKGVKLLGRKVTLEAAMKTTELREKVNQQLKKKRSAYLRRNDFSYSSYYDDSNFSNNNNNNNNNRNRNREVANKEASRQYYKTLTCYLCNQPGHKKFECPILESSEFLEWIVTRKSQGMNRKEENEDRNSRLNY</sequence>
<evidence type="ECO:0000256" key="2">
    <source>
        <dbReference type="SAM" id="MobiDB-lite"/>
    </source>
</evidence>
<dbReference type="InterPro" id="IPR001878">
    <property type="entry name" value="Znf_CCHC"/>
</dbReference>
<dbReference type="SMART" id="SM00343">
    <property type="entry name" value="ZnF_C2HC"/>
    <property type="match status" value="1"/>
</dbReference>
<evidence type="ECO:0000313" key="4">
    <source>
        <dbReference type="EMBL" id="ORX64805.1"/>
    </source>
</evidence>
<evidence type="ECO:0000256" key="1">
    <source>
        <dbReference type="PROSITE-ProRule" id="PRU00047"/>
    </source>
</evidence>
<dbReference type="GO" id="GO:0008270">
    <property type="term" value="F:zinc ion binding"/>
    <property type="evidence" value="ECO:0007669"/>
    <property type="project" value="UniProtKB-KW"/>
</dbReference>
<gene>
    <name evidence="4" type="ORF">BCR32DRAFT_250936</name>
</gene>
<accession>A0A1Y1VUW4</accession>
<comment type="caution">
    <text evidence="4">The sequence shown here is derived from an EMBL/GenBank/DDBJ whole genome shotgun (WGS) entry which is preliminary data.</text>
</comment>
<dbReference type="Pfam" id="PF00098">
    <property type="entry name" value="zf-CCHC"/>
    <property type="match status" value="1"/>
</dbReference>
<dbReference type="EMBL" id="MCFG01000497">
    <property type="protein sequence ID" value="ORX64805.1"/>
    <property type="molecule type" value="Genomic_DNA"/>
</dbReference>
<name>A0A1Y1VUW4_9FUNG</name>
<reference evidence="4 5" key="1">
    <citation type="submission" date="2016-08" db="EMBL/GenBank/DDBJ databases">
        <title>A Parts List for Fungal Cellulosomes Revealed by Comparative Genomics.</title>
        <authorList>
            <consortium name="DOE Joint Genome Institute"/>
            <person name="Haitjema C.H."/>
            <person name="Gilmore S.P."/>
            <person name="Henske J.K."/>
            <person name="Solomon K.V."/>
            <person name="De Groot R."/>
            <person name="Kuo A."/>
            <person name="Mondo S.J."/>
            <person name="Salamov A.A."/>
            <person name="Labutti K."/>
            <person name="Zhao Z."/>
            <person name="Chiniquy J."/>
            <person name="Barry K."/>
            <person name="Brewer H.M."/>
            <person name="Purvine S.O."/>
            <person name="Wright A.T."/>
            <person name="Boxma B."/>
            <person name="Van Alen T."/>
            <person name="Hackstein J.H."/>
            <person name="Baker S.E."/>
            <person name="Grigoriev I.V."/>
            <person name="O'Malley M.A."/>
        </authorList>
    </citation>
    <scope>NUCLEOTIDE SEQUENCE [LARGE SCALE GENOMIC DNA]</scope>
    <source>
        <strain evidence="4 5">S4</strain>
    </source>
</reference>
<feature type="domain" description="CCHC-type" evidence="3">
    <location>
        <begin position="123"/>
        <end position="137"/>
    </location>
</feature>
<evidence type="ECO:0000313" key="5">
    <source>
        <dbReference type="Proteomes" id="UP000193944"/>
    </source>
</evidence>
<dbReference type="OrthoDB" id="2181120at2759"/>
<dbReference type="PROSITE" id="PS50158">
    <property type="entry name" value="ZF_CCHC"/>
    <property type="match status" value="1"/>
</dbReference>
<feature type="compositionally biased region" description="Low complexity" evidence="2">
    <location>
        <begin position="86"/>
        <end position="102"/>
    </location>
</feature>
<feature type="region of interest" description="Disordered" evidence="2">
    <location>
        <begin position="86"/>
        <end position="105"/>
    </location>
</feature>
<organism evidence="4 5">
    <name type="scientific">Anaeromyces robustus</name>
    <dbReference type="NCBI Taxonomy" id="1754192"/>
    <lineage>
        <taxon>Eukaryota</taxon>
        <taxon>Fungi</taxon>
        <taxon>Fungi incertae sedis</taxon>
        <taxon>Chytridiomycota</taxon>
        <taxon>Chytridiomycota incertae sedis</taxon>
        <taxon>Neocallimastigomycetes</taxon>
        <taxon>Neocallimastigales</taxon>
        <taxon>Neocallimastigaceae</taxon>
        <taxon>Anaeromyces</taxon>
    </lineage>
</organism>
<dbReference type="GO" id="GO:0003676">
    <property type="term" value="F:nucleic acid binding"/>
    <property type="evidence" value="ECO:0007669"/>
    <property type="project" value="InterPro"/>
</dbReference>
<dbReference type="AlphaFoldDB" id="A0A1Y1VUW4"/>
<dbReference type="SUPFAM" id="SSF57756">
    <property type="entry name" value="Retrovirus zinc finger-like domains"/>
    <property type="match status" value="1"/>
</dbReference>
<reference evidence="4 5" key="2">
    <citation type="submission" date="2016-08" db="EMBL/GenBank/DDBJ databases">
        <title>Pervasive Adenine N6-methylation of Active Genes in Fungi.</title>
        <authorList>
            <consortium name="DOE Joint Genome Institute"/>
            <person name="Mondo S.J."/>
            <person name="Dannebaum R.O."/>
            <person name="Kuo R.C."/>
            <person name="Labutti K."/>
            <person name="Haridas S."/>
            <person name="Kuo A."/>
            <person name="Salamov A."/>
            <person name="Ahrendt S.R."/>
            <person name="Lipzen A."/>
            <person name="Sullivan W."/>
            <person name="Andreopoulos W.B."/>
            <person name="Clum A."/>
            <person name="Lindquist E."/>
            <person name="Daum C."/>
            <person name="Ramamoorthy G.K."/>
            <person name="Gryganskyi A."/>
            <person name="Culley D."/>
            <person name="Magnuson J.K."/>
            <person name="James T.Y."/>
            <person name="O'Malley M.A."/>
            <person name="Stajich J.E."/>
            <person name="Spatafora J.W."/>
            <person name="Visel A."/>
            <person name="Grigoriev I.V."/>
        </authorList>
    </citation>
    <scope>NUCLEOTIDE SEQUENCE [LARGE SCALE GENOMIC DNA]</scope>
    <source>
        <strain evidence="4 5">S4</strain>
    </source>
</reference>
<dbReference type="Proteomes" id="UP000193944">
    <property type="component" value="Unassembled WGS sequence"/>
</dbReference>